<dbReference type="Proteomes" id="UP000326464">
    <property type="component" value="Unassembled WGS sequence"/>
</dbReference>
<dbReference type="InterPro" id="IPR003749">
    <property type="entry name" value="ThiS/MoaD-like"/>
</dbReference>
<dbReference type="EMBL" id="VJXX01000001">
    <property type="protein sequence ID" value="MPY10527.1"/>
    <property type="molecule type" value="Genomic_DNA"/>
</dbReference>
<dbReference type="AlphaFoldDB" id="A0A7X1TNB2"/>
<proteinExistence type="predicted"/>
<dbReference type="PANTHER" id="PTHR38031:SF1">
    <property type="entry name" value="SULFUR CARRIER PROTEIN CYSO"/>
    <property type="match status" value="1"/>
</dbReference>
<organism evidence="1 2">
    <name type="scientific">Arthrobacter bussei</name>
    <dbReference type="NCBI Taxonomy" id="2594179"/>
    <lineage>
        <taxon>Bacteria</taxon>
        <taxon>Bacillati</taxon>
        <taxon>Actinomycetota</taxon>
        <taxon>Actinomycetes</taxon>
        <taxon>Micrococcales</taxon>
        <taxon>Micrococcaceae</taxon>
        <taxon>Arthrobacter</taxon>
    </lineage>
</organism>
<reference evidence="2" key="1">
    <citation type="submission" date="2019-07" db="EMBL/GenBank/DDBJ databases">
        <title>Arthrobacter KR32 sp. nov., isolated from mountain cheese made of cows milk.</title>
        <authorList>
            <person name="Flegler A."/>
        </authorList>
    </citation>
    <scope>NUCLEOTIDE SEQUENCE [LARGE SCALE GENOMIC DNA]</scope>
    <source>
        <strain evidence="2">KR32</strain>
    </source>
</reference>
<dbReference type="InterPro" id="IPR012675">
    <property type="entry name" value="Beta-grasp_dom_sf"/>
</dbReference>
<comment type="caution">
    <text evidence="1">The sequence shown here is derived from an EMBL/GenBank/DDBJ whole genome shotgun (WGS) entry which is preliminary data.</text>
</comment>
<dbReference type="Gene3D" id="3.10.20.30">
    <property type="match status" value="1"/>
</dbReference>
<name>A0A7X1TNB2_9MICC</name>
<protein>
    <submittedName>
        <fullName evidence="1">MoaD/ThiS family protein</fullName>
    </submittedName>
</protein>
<evidence type="ECO:0000313" key="2">
    <source>
        <dbReference type="Proteomes" id="UP000326464"/>
    </source>
</evidence>
<dbReference type="OrthoDB" id="9156098at2"/>
<dbReference type="PANTHER" id="PTHR38031">
    <property type="entry name" value="SULFUR CARRIER PROTEIN SLR0821-RELATED"/>
    <property type="match status" value="1"/>
</dbReference>
<gene>
    <name evidence="1" type="ORF">FNH21_07280</name>
</gene>
<keyword evidence="2" id="KW-1185">Reference proteome</keyword>
<dbReference type="RefSeq" id="WP_152813437.1">
    <property type="nucleotide sequence ID" value="NZ_VJXX01000001.1"/>
</dbReference>
<dbReference type="SUPFAM" id="SSF54285">
    <property type="entry name" value="MoaD/ThiS"/>
    <property type="match status" value="1"/>
</dbReference>
<dbReference type="Pfam" id="PF02597">
    <property type="entry name" value="ThiS"/>
    <property type="match status" value="1"/>
</dbReference>
<evidence type="ECO:0000313" key="1">
    <source>
        <dbReference type="EMBL" id="MPY10527.1"/>
    </source>
</evidence>
<accession>A0A7X1TNB2</accession>
<dbReference type="InterPro" id="IPR016155">
    <property type="entry name" value="Mopterin_synth/thiamin_S_b"/>
</dbReference>
<sequence>MEIPPGAAAGDVTVLIPTLLRPYVEGHTEVGMTVPDGGDVAALLDRLGEGRPLLEQRIREETGALRRYVNIYVDGEDVLRLDGLATPVPPGVTVMIIQSVAGG</sequence>
<dbReference type="InterPro" id="IPR052045">
    <property type="entry name" value="Sulfur_Carrier/Prot_Modifier"/>
</dbReference>